<accession>A0A484F623</accession>
<evidence type="ECO:0000256" key="1">
    <source>
        <dbReference type="ARBA" id="ARBA00010124"/>
    </source>
</evidence>
<comment type="subcellular location">
    <subcellularLocation>
        <location evidence="8">Cytoplasm</location>
    </subcellularLocation>
</comment>
<keyword evidence="8" id="KW-0963">Cytoplasm</keyword>
<evidence type="ECO:0000259" key="10">
    <source>
        <dbReference type="Pfam" id="PF01467"/>
    </source>
</evidence>
<evidence type="ECO:0000256" key="7">
    <source>
        <dbReference type="ARBA" id="ARBA00023027"/>
    </source>
</evidence>
<comment type="catalytic activity">
    <reaction evidence="8">
        <text>beta-nicotinamide D-ribonucleotide + ATP + H(+) = diphosphate + NAD(+)</text>
        <dbReference type="Rhea" id="RHEA:21360"/>
        <dbReference type="ChEBI" id="CHEBI:14649"/>
        <dbReference type="ChEBI" id="CHEBI:15378"/>
        <dbReference type="ChEBI" id="CHEBI:30616"/>
        <dbReference type="ChEBI" id="CHEBI:33019"/>
        <dbReference type="ChEBI" id="CHEBI:57540"/>
        <dbReference type="EC" id="2.7.7.1"/>
    </reaction>
</comment>
<evidence type="ECO:0000313" key="11">
    <source>
        <dbReference type="EMBL" id="TDQ68227.1"/>
    </source>
</evidence>
<dbReference type="NCBIfam" id="NF002243">
    <property type="entry name" value="PRK01153.1"/>
    <property type="match status" value="1"/>
</dbReference>
<feature type="domain" description="Cytidyltransferase-like" evidence="10">
    <location>
        <begin position="5"/>
        <end position="132"/>
    </location>
</feature>
<evidence type="ECO:0000256" key="6">
    <source>
        <dbReference type="ARBA" id="ARBA00022840"/>
    </source>
</evidence>
<keyword evidence="6 8" id="KW-0067">ATP-binding</keyword>
<dbReference type="RefSeq" id="WP_133517620.1">
    <property type="nucleotide sequence ID" value="NZ_JAHDUW010000004.1"/>
</dbReference>
<dbReference type="Gene3D" id="3.40.50.620">
    <property type="entry name" value="HUPs"/>
    <property type="match status" value="1"/>
</dbReference>
<dbReference type="InterPro" id="IPR004821">
    <property type="entry name" value="Cyt_trans-like"/>
</dbReference>
<dbReference type="Pfam" id="PF01467">
    <property type="entry name" value="CTP_transf_like"/>
    <property type="match status" value="1"/>
</dbReference>
<gene>
    <name evidence="11" type="ORF">C7391_1165</name>
</gene>
<dbReference type="GO" id="GO:0005524">
    <property type="term" value="F:ATP binding"/>
    <property type="evidence" value="ECO:0007669"/>
    <property type="project" value="UniProtKB-KW"/>
</dbReference>
<evidence type="ECO:0000256" key="3">
    <source>
        <dbReference type="ARBA" id="ARBA00022679"/>
    </source>
</evidence>
<dbReference type="InterPro" id="IPR014729">
    <property type="entry name" value="Rossmann-like_a/b/a_fold"/>
</dbReference>
<dbReference type="GO" id="GO:0005737">
    <property type="term" value="C:cytoplasm"/>
    <property type="evidence" value="ECO:0007669"/>
    <property type="project" value="UniProtKB-SubCell"/>
</dbReference>
<keyword evidence="3 8" id="KW-0808">Transferase</keyword>
<evidence type="ECO:0000256" key="9">
    <source>
        <dbReference type="NCBIfam" id="TIGR01527"/>
    </source>
</evidence>
<reference evidence="11 12" key="1">
    <citation type="submission" date="2019-03" db="EMBL/GenBank/DDBJ databases">
        <title>Genomic Encyclopedia of Type Strains, Phase IV (KMG-IV): sequencing the most valuable type-strain genomes for metagenomic binning, comparative biology and taxonomic classification.</title>
        <authorList>
            <person name="Goeker M."/>
        </authorList>
    </citation>
    <scope>NUCLEOTIDE SEQUENCE [LARGE SCALE GENOMIC DNA]</scope>
    <source>
        <strain evidence="11 12">DSM 13328</strain>
    </source>
</reference>
<dbReference type="AlphaFoldDB" id="A0A484F623"/>
<keyword evidence="5 8" id="KW-0547">Nucleotide-binding</keyword>
<keyword evidence="2 8" id="KW-0662">Pyridine nucleotide biosynthesis</keyword>
<evidence type="ECO:0000256" key="4">
    <source>
        <dbReference type="ARBA" id="ARBA00022695"/>
    </source>
</evidence>
<dbReference type="PANTHER" id="PTHR21342:SF0">
    <property type="entry name" value="BIFUNCTIONAL NMN ADENYLYLTRANSFERASE_NUDIX HYDROLASE"/>
    <property type="match status" value="1"/>
</dbReference>
<dbReference type="GO" id="GO:0000309">
    <property type="term" value="F:nicotinamide-nucleotide adenylyltransferase activity"/>
    <property type="evidence" value="ECO:0007669"/>
    <property type="project" value="UniProtKB-UniRule"/>
</dbReference>
<keyword evidence="7 8" id="KW-0520">NAD</keyword>
<evidence type="ECO:0000313" key="12">
    <source>
        <dbReference type="Proteomes" id="UP000294855"/>
    </source>
</evidence>
<keyword evidence="12" id="KW-1185">Reference proteome</keyword>
<dbReference type="EMBL" id="SNYS01000009">
    <property type="protein sequence ID" value="TDQ68227.1"/>
    <property type="molecule type" value="Genomic_DNA"/>
</dbReference>
<proteinExistence type="inferred from homology"/>
<dbReference type="SUPFAM" id="SSF52374">
    <property type="entry name" value="Nucleotidylyl transferase"/>
    <property type="match status" value="1"/>
</dbReference>
<name>A0A484F623_9EURY</name>
<protein>
    <recommendedName>
        <fullName evidence="8 9">Nicotinamide-nucleotide adenylyltransferase</fullName>
        <ecNumber evidence="8 9">2.7.7.1</ecNumber>
    </recommendedName>
    <alternativeName>
        <fullName evidence="8">NAD(+) diphosphorylase</fullName>
    </alternativeName>
    <alternativeName>
        <fullName evidence="8">NAD(+) pyrophosphorylase</fullName>
    </alternativeName>
    <alternativeName>
        <fullName evidence="8">NMN adenylyltransferase</fullName>
    </alternativeName>
</protein>
<dbReference type="NCBIfam" id="TIGR01527">
    <property type="entry name" value="arch_NMN_Atrans"/>
    <property type="match status" value="1"/>
</dbReference>
<comment type="caution">
    <text evidence="11">The sequence shown here is derived from an EMBL/GenBank/DDBJ whole genome shotgun (WGS) entry which is preliminary data.</text>
</comment>
<sequence length="171" mass="19488">MERAFYVGRFQPFHYGHEKILKTIAEEVDEVVIGIGSAQKSHSVRDPFTAGERIEMVLKSLENFPIRHYIIPLQDVEYNALWVSHVKSMSPKFDVAYSNNPLVIQLFTEAGIEVRRPAMHERNIYSGTAVRKSMIESKNREWAEFVPPTVAGVVDEINGICRIKRVAGNDD</sequence>
<dbReference type="UniPathway" id="UPA00253">
    <property type="reaction ID" value="UER00600"/>
</dbReference>
<dbReference type="GO" id="GO:0009435">
    <property type="term" value="P:NAD+ biosynthetic process"/>
    <property type="evidence" value="ECO:0007669"/>
    <property type="project" value="UniProtKB-UniRule"/>
</dbReference>
<dbReference type="NCBIfam" id="TIGR00125">
    <property type="entry name" value="cyt_tran_rel"/>
    <property type="match status" value="1"/>
</dbReference>
<evidence type="ECO:0000256" key="8">
    <source>
        <dbReference type="HAMAP-Rule" id="MF_00243"/>
    </source>
</evidence>
<evidence type="ECO:0000256" key="5">
    <source>
        <dbReference type="ARBA" id="ARBA00022741"/>
    </source>
</evidence>
<comment type="similarity">
    <text evidence="1 8">Belongs to the archaeal NMN adenylyltransferase family.</text>
</comment>
<dbReference type="InterPro" id="IPR006418">
    <property type="entry name" value="NMN_Atrans_arc"/>
</dbReference>
<dbReference type="Proteomes" id="UP000294855">
    <property type="component" value="Unassembled WGS sequence"/>
</dbReference>
<dbReference type="PANTHER" id="PTHR21342">
    <property type="entry name" value="PHOSPHOPANTETHEINE ADENYLYLTRANSFERASE"/>
    <property type="match status" value="1"/>
</dbReference>
<organism evidence="11 12">
    <name type="scientific">Methanimicrococcus blatticola</name>
    <dbReference type="NCBI Taxonomy" id="91560"/>
    <lineage>
        <taxon>Archaea</taxon>
        <taxon>Methanobacteriati</taxon>
        <taxon>Methanobacteriota</taxon>
        <taxon>Stenosarchaea group</taxon>
        <taxon>Methanomicrobia</taxon>
        <taxon>Methanosarcinales</taxon>
        <taxon>Methanosarcinaceae</taxon>
        <taxon>Methanimicrococcus</taxon>
    </lineage>
</organism>
<dbReference type="EC" id="2.7.7.1" evidence="8 9"/>
<dbReference type="OrthoDB" id="264480at2157"/>
<keyword evidence="4 8" id="KW-0548">Nucleotidyltransferase</keyword>
<dbReference type="HAMAP" id="MF_00243">
    <property type="entry name" value="NMN_adenylyltr"/>
    <property type="match status" value="1"/>
</dbReference>
<evidence type="ECO:0000256" key="2">
    <source>
        <dbReference type="ARBA" id="ARBA00022642"/>
    </source>
</evidence>
<comment type="pathway">
    <text evidence="8">Cofactor biosynthesis; NAD(+) biosynthesis; NAD(+) from nicotinamide D-ribonucleotide: step 1/1.</text>
</comment>